<keyword evidence="11" id="KW-1185">Reference proteome</keyword>
<comment type="subcellular location">
    <subcellularLocation>
        <location evidence="1 8">Cytoplasm</location>
    </subcellularLocation>
</comment>
<dbReference type="InterPro" id="IPR026022">
    <property type="entry name" value="PhoU_dom"/>
</dbReference>
<evidence type="ECO:0000313" key="11">
    <source>
        <dbReference type="Proteomes" id="UP000221024"/>
    </source>
</evidence>
<dbReference type="GO" id="GO:0005737">
    <property type="term" value="C:cytoplasm"/>
    <property type="evidence" value="ECO:0007669"/>
    <property type="project" value="UniProtKB-SubCell"/>
</dbReference>
<evidence type="ECO:0000256" key="4">
    <source>
        <dbReference type="ARBA" id="ARBA00022448"/>
    </source>
</evidence>
<dbReference type="Gene3D" id="1.20.58.220">
    <property type="entry name" value="Phosphate transport system protein phou homolog 2, domain 2"/>
    <property type="match status" value="1"/>
</dbReference>
<dbReference type="GO" id="GO:0030643">
    <property type="term" value="P:intracellular phosphate ion homeostasis"/>
    <property type="evidence" value="ECO:0007669"/>
    <property type="project" value="InterPro"/>
</dbReference>
<sequence length="239" mass="26858">MCFPSLPALMSRQNLTRELAELRHLLLSMADIVKEQFGDAVHALLTDDLELAEAVVERDNEVDRLELEIDQQCERILALYQPVAVDLRFLIVVVKINTDLERMGDHCRNLARNVEHVRSAPSVIEHTKLKELAEACSNILAEAQRSFLERDETLAQEVPTFDERVNALHRENFNQLVQFCKSHPEHAEPAAHLITASKAIERIGDHAKSIAKSVVFLIEGEDLRHASVQAQDASSESGS</sequence>
<evidence type="ECO:0000256" key="7">
    <source>
        <dbReference type="ARBA" id="ARBA00056181"/>
    </source>
</evidence>
<protein>
    <recommendedName>
        <fullName evidence="8">Phosphate-specific transport system accessory protein PhoU</fullName>
    </recommendedName>
</protein>
<accession>A0A2H3NKD4</accession>
<comment type="similarity">
    <text evidence="2 8">Belongs to the PhoU family.</text>
</comment>
<comment type="function">
    <text evidence="7 8">Plays a role in the regulation of phosphate uptake.</text>
</comment>
<evidence type="ECO:0000256" key="3">
    <source>
        <dbReference type="ARBA" id="ARBA00011738"/>
    </source>
</evidence>
<reference evidence="10 11" key="1">
    <citation type="submission" date="2017-10" db="EMBL/GenBank/DDBJ databases">
        <title>Draft genome of Longimonas halophila.</title>
        <authorList>
            <person name="Goh K.M."/>
            <person name="Shamsir M.S."/>
            <person name="Lim S.W."/>
        </authorList>
    </citation>
    <scope>NUCLEOTIDE SEQUENCE [LARGE SCALE GENOMIC DNA]</scope>
    <source>
        <strain evidence="10 11">KCTC 42399</strain>
    </source>
</reference>
<name>A0A2H3NKD4_9BACT</name>
<dbReference type="PIRSF" id="PIRSF003107">
    <property type="entry name" value="PhoU"/>
    <property type="match status" value="1"/>
</dbReference>
<keyword evidence="4 8" id="KW-0813">Transport</keyword>
<keyword evidence="6 8" id="KW-0592">Phosphate transport</keyword>
<dbReference type="PANTHER" id="PTHR42930:SF3">
    <property type="entry name" value="PHOSPHATE-SPECIFIC TRANSPORT SYSTEM ACCESSORY PROTEIN PHOU"/>
    <property type="match status" value="1"/>
</dbReference>
<evidence type="ECO:0000313" key="10">
    <source>
        <dbReference type="EMBL" id="PEN06305.1"/>
    </source>
</evidence>
<organism evidence="10 11">
    <name type="scientific">Longimonas halophila</name>
    <dbReference type="NCBI Taxonomy" id="1469170"/>
    <lineage>
        <taxon>Bacteria</taxon>
        <taxon>Pseudomonadati</taxon>
        <taxon>Rhodothermota</taxon>
        <taxon>Rhodothermia</taxon>
        <taxon>Rhodothermales</taxon>
        <taxon>Salisaetaceae</taxon>
        <taxon>Longimonas</taxon>
    </lineage>
</organism>
<feature type="domain" description="PhoU" evidence="9">
    <location>
        <begin position="27"/>
        <end position="114"/>
    </location>
</feature>
<proteinExistence type="inferred from homology"/>
<dbReference type="EMBL" id="PDEP01000009">
    <property type="protein sequence ID" value="PEN06305.1"/>
    <property type="molecule type" value="Genomic_DNA"/>
</dbReference>
<evidence type="ECO:0000256" key="8">
    <source>
        <dbReference type="PIRNR" id="PIRNR003107"/>
    </source>
</evidence>
<feature type="domain" description="PhoU" evidence="9">
    <location>
        <begin position="129"/>
        <end position="214"/>
    </location>
</feature>
<dbReference type="NCBIfam" id="TIGR02135">
    <property type="entry name" value="phoU_full"/>
    <property type="match status" value="1"/>
</dbReference>
<evidence type="ECO:0000256" key="2">
    <source>
        <dbReference type="ARBA" id="ARBA00008107"/>
    </source>
</evidence>
<gene>
    <name evidence="10" type="primary">phoU</name>
    <name evidence="10" type="ORF">CRI93_10670</name>
</gene>
<evidence type="ECO:0000256" key="6">
    <source>
        <dbReference type="ARBA" id="ARBA00022592"/>
    </source>
</evidence>
<dbReference type="Proteomes" id="UP000221024">
    <property type="component" value="Unassembled WGS sequence"/>
</dbReference>
<evidence type="ECO:0000256" key="5">
    <source>
        <dbReference type="ARBA" id="ARBA00022490"/>
    </source>
</evidence>
<comment type="subunit">
    <text evidence="3 8">Homodimer.</text>
</comment>
<dbReference type="InterPro" id="IPR038078">
    <property type="entry name" value="PhoU-like_sf"/>
</dbReference>
<evidence type="ECO:0000259" key="9">
    <source>
        <dbReference type="Pfam" id="PF01895"/>
    </source>
</evidence>
<dbReference type="SUPFAM" id="SSF109755">
    <property type="entry name" value="PhoU-like"/>
    <property type="match status" value="1"/>
</dbReference>
<comment type="caution">
    <text evidence="10">The sequence shown here is derived from an EMBL/GenBank/DDBJ whole genome shotgun (WGS) entry which is preliminary data.</text>
</comment>
<dbReference type="AlphaFoldDB" id="A0A2H3NKD4"/>
<dbReference type="InterPro" id="IPR028366">
    <property type="entry name" value="PhoU"/>
</dbReference>
<dbReference type="PANTHER" id="PTHR42930">
    <property type="entry name" value="PHOSPHATE-SPECIFIC TRANSPORT SYSTEM ACCESSORY PROTEIN PHOU"/>
    <property type="match status" value="1"/>
</dbReference>
<keyword evidence="5 8" id="KW-0963">Cytoplasm</keyword>
<dbReference type="GO" id="GO:0045936">
    <property type="term" value="P:negative regulation of phosphate metabolic process"/>
    <property type="evidence" value="ECO:0007669"/>
    <property type="project" value="InterPro"/>
</dbReference>
<dbReference type="GO" id="GO:0006817">
    <property type="term" value="P:phosphate ion transport"/>
    <property type="evidence" value="ECO:0007669"/>
    <property type="project" value="UniProtKB-KW"/>
</dbReference>
<dbReference type="OrthoDB" id="9814256at2"/>
<dbReference type="Pfam" id="PF01895">
    <property type="entry name" value="PhoU"/>
    <property type="match status" value="2"/>
</dbReference>
<dbReference type="FunFam" id="1.20.58.220:FF:000004">
    <property type="entry name" value="Phosphate-specific transport system accessory protein PhoU"/>
    <property type="match status" value="1"/>
</dbReference>
<evidence type="ECO:0000256" key="1">
    <source>
        <dbReference type="ARBA" id="ARBA00004496"/>
    </source>
</evidence>